<comment type="catalytic activity">
    <reaction evidence="16 17">
        <text>di-trans,octa-cis-undecaprenyl diphosphate + H2O = di-trans,octa-cis-undecaprenyl phosphate + phosphate + H(+)</text>
        <dbReference type="Rhea" id="RHEA:28094"/>
        <dbReference type="ChEBI" id="CHEBI:15377"/>
        <dbReference type="ChEBI" id="CHEBI:15378"/>
        <dbReference type="ChEBI" id="CHEBI:43474"/>
        <dbReference type="ChEBI" id="CHEBI:58405"/>
        <dbReference type="ChEBI" id="CHEBI:60392"/>
        <dbReference type="EC" id="3.6.1.27"/>
    </reaction>
</comment>
<dbReference type="PANTHER" id="PTHR30622:SF3">
    <property type="entry name" value="UNDECAPRENYL-DIPHOSPHATASE"/>
    <property type="match status" value="1"/>
</dbReference>
<evidence type="ECO:0000256" key="11">
    <source>
        <dbReference type="ARBA" id="ARBA00023136"/>
    </source>
</evidence>
<evidence type="ECO:0000256" key="12">
    <source>
        <dbReference type="ARBA" id="ARBA00023251"/>
    </source>
</evidence>
<evidence type="ECO:0000256" key="17">
    <source>
        <dbReference type="HAMAP-Rule" id="MF_01006"/>
    </source>
</evidence>
<dbReference type="AlphaFoldDB" id="A0A8I0AHY8"/>
<keyword evidence="11 17" id="KW-0472">Membrane</keyword>
<evidence type="ECO:0000256" key="5">
    <source>
        <dbReference type="ARBA" id="ARBA00022475"/>
    </source>
</evidence>
<evidence type="ECO:0000256" key="7">
    <source>
        <dbReference type="ARBA" id="ARBA00022801"/>
    </source>
</evidence>
<dbReference type="PANTHER" id="PTHR30622">
    <property type="entry name" value="UNDECAPRENYL-DIPHOSPHATASE"/>
    <property type="match status" value="1"/>
</dbReference>
<feature type="transmembrane region" description="Helical" evidence="17">
    <location>
        <begin position="108"/>
        <end position="126"/>
    </location>
</feature>
<evidence type="ECO:0000313" key="18">
    <source>
        <dbReference type="EMBL" id="MBC5652917.1"/>
    </source>
</evidence>
<evidence type="ECO:0000313" key="19">
    <source>
        <dbReference type="Proteomes" id="UP000652847"/>
    </source>
</evidence>
<comment type="subcellular location">
    <subcellularLocation>
        <location evidence="1 17">Cell membrane</location>
        <topology evidence="1 17">Multi-pass membrane protein</topology>
    </subcellularLocation>
</comment>
<organism evidence="18 19">
    <name type="scientific">Blautia segnis</name>
    <dbReference type="NCBI Taxonomy" id="2763030"/>
    <lineage>
        <taxon>Bacteria</taxon>
        <taxon>Bacillati</taxon>
        <taxon>Bacillota</taxon>
        <taxon>Clostridia</taxon>
        <taxon>Lachnospirales</taxon>
        <taxon>Lachnospiraceae</taxon>
        <taxon>Blautia</taxon>
    </lineage>
</organism>
<sequence length="300" mass="33728">MDIIELLKVILLGIVEGITEWLPISSTGHMILVDEFIHLNVSQDFMDVFLVVIQLGAILAVVVLYWNKLWPFYIKKLPRRTQMAIAKKPKWAQVILNFVERYCDKDKWILWFKIVVACLPTIIIALPFNDFIEAHFNNYVVVAIALIVYGVLFIIVENYNKGREPQCTSLEDLTFKTAFLIGCFQVLSVVPGTSRSGSTIIGGILVGTSRTVAAEFTFFLGIPVMFGASLLKLLKFGFGFTGTEVLILVIGMVVAFVVSILAIKFLMGYIKKHDFKAFGWYRIVLGVLVLVYFIGKTLLA</sequence>
<protein>
    <recommendedName>
        <fullName evidence="4 17">Undecaprenyl-diphosphatase</fullName>
        <ecNumber evidence="3 17">3.6.1.27</ecNumber>
    </recommendedName>
    <alternativeName>
        <fullName evidence="15 17">Bacitracin resistance protein</fullName>
    </alternativeName>
    <alternativeName>
        <fullName evidence="14 17">Undecaprenyl pyrophosphate phosphatase</fullName>
    </alternativeName>
</protein>
<evidence type="ECO:0000256" key="10">
    <source>
        <dbReference type="ARBA" id="ARBA00022989"/>
    </source>
</evidence>
<evidence type="ECO:0000256" key="4">
    <source>
        <dbReference type="ARBA" id="ARBA00021581"/>
    </source>
</evidence>
<dbReference type="NCBIfam" id="NF001390">
    <property type="entry name" value="PRK00281.1-4"/>
    <property type="match status" value="1"/>
</dbReference>
<comment type="caution">
    <text evidence="18">The sequence shown here is derived from an EMBL/GenBank/DDBJ whole genome shotgun (WGS) entry which is preliminary data.</text>
</comment>
<evidence type="ECO:0000256" key="15">
    <source>
        <dbReference type="ARBA" id="ARBA00032932"/>
    </source>
</evidence>
<evidence type="ECO:0000256" key="16">
    <source>
        <dbReference type="ARBA" id="ARBA00047594"/>
    </source>
</evidence>
<keyword evidence="10 17" id="KW-1133">Transmembrane helix</keyword>
<dbReference type="InterPro" id="IPR003824">
    <property type="entry name" value="UppP"/>
</dbReference>
<feature type="transmembrane region" description="Helical" evidence="17">
    <location>
        <begin position="246"/>
        <end position="267"/>
    </location>
</feature>
<keyword evidence="6 17" id="KW-0812">Transmembrane</keyword>
<dbReference type="GO" id="GO:0008360">
    <property type="term" value="P:regulation of cell shape"/>
    <property type="evidence" value="ECO:0007669"/>
    <property type="project" value="UniProtKB-KW"/>
</dbReference>
<name>A0A8I0AHY8_9FIRM</name>
<keyword evidence="12 17" id="KW-0046">Antibiotic resistance</keyword>
<dbReference type="NCBIfam" id="TIGR00753">
    <property type="entry name" value="undec_PP_bacA"/>
    <property type="match status" value="1"/>
</dbReference>
<dbReference type="Proteomes" id="UP000652847">
    <property type="component" value="Unassembled WGS sequence"/>
</dbReference>
<evidence type="ECO:0000256" key="6">
    <source>
        <dbReference type="ARBA" id="ARBA00022692"/>
    </source>
</evidence>
<dbReference type="GO" id="GO:0005886">
    <property type="term" value="C:plasma membrane"/>
    <property type="evidence" value="ECO:0007669"/>
    <property type="project" value="UniProtKB-SubCell"/>
</dbReference>
<comment type="similarity">
    <text evidence="2 17">Belongs to the UppP family.</text>
</comment>
<reference evidence="18 19" key="1">
    <citation type="submission" date="2020-08" db="EMBL/GenBank/DDBJ databases">
        <title>Genome public.</title>
        <authorList>
            <person name="Liu C."/>
            <person name="Sun Q."/>
        </authorList>
    </citation>
    <scope>NUCLEOTIDE SEQUENCE [LARGE SCALE GENOMIC DNA]</scope>
    <source>
        <strain evidence="18 19">BX17</strain>
    </source>
</reference>
<evidence type="ECO:0000256" key="13">
    <source>
        <dbReference type="ARBA" id="ARBA00023316"/>
    </source>
</evidence>
<dbReference type="GO" id="GO:0046677">
    <property type="term" value="P:response to antibiotic"/>
    <property type="evidence" value="ECO:0007669"/>
    <property type="project" value="UniProtKB-UniRule"/>
</dbReference>
<gene>
    <name evidence="17" type="primary">uppP</name>
    <name evidence="18" type="ORF">H8S54_17920</name>
</gene>
<evidence type="ECO:0000256" key="8">
    <source>
        <dbReference type="ARBA" id="ARBA00022960"/>
    </source>
</evidence>
<dbReference type="Pfam" id="PF02673">
    <property type="entry name" value="BacA"/>
    <property type="match status" value="1"/>
</dbReference>
<keyword evidence="7 17" id="KW-0378">Hydrolase</keyword>
<evidence type="ECO:0000256" key="1">
    <source>
        <dbReference type="ARBA" id="ARBA00004651"/>
    </source>
</evidence>
<evidence type="ECO:0000256" key="9">
    <source>
        <dbReference type="ARBA" id="ARBA00022984"/>
    </source>
</evidence>
<dbReference type="HAMAP" id="MF_01006">
    <property type="entry name" value="Undec_diphosphatase"/>
    <property type="match status" value="1"/>
</dbReference>
<comment type="function">
    <text evidence="17">Catalyzes the dephosphorylation of undecaprenyl diphosphate (UPP). Confers resistance to bacitracin.</text>
</comment>
<dbReference type="GO" id="GO:0050380">
    <property type="term" value="F:undecaprenyl-diphosphatase activity"/>
    <property type="evidence" value="ECO:0007669"/>
    <property type="project" value="UniProtKB-UniRule"/>
</dbReference>
<feature type="transmembrane region" description="Helical" evidence="17">
    <location>
        <begin position="48"/>
        <end position="66"/>
    </location>
</feature>
<evidence type="ECO:0000256" key="2">
    <source>
        <dbReference type="ARBA" id="ARBA00010621"/>
    </source>
</evidence>
<dbReference type="GO" id="GO:0009252">
    <property type="term" value="P:peptidoglycan biosynthetic process"/>
    <property type="evidence" value="ECO:0007669"/>
    <property type="project" value="UniProtKB-KW"/>
</dbReference>
<comment type="miscellaneous">
    <text evidence="17">Bacitracin is thought to be involved in the inhibition of peptidoglycan synthesis by sequestering undecaprenyl diphosphate, thereby reducing the pool of lipid carrier available.</text>
</comment>
<keyword evidence="19" id="KW-1185">Reference proteome</keyword>
<feature type="transmembrane region" description="Helical" evidence="17">
    <location>
        <begin position="138"/>
        <end position="156"/>
    </location>
</feature>
<dbReference type="RefSeq" id="WP_117853232.1">
    <property type="nucleotide sequence ID" value="NZ_JACOOT010000040.1"/>
</dbReference>
<keyword evidence="5 17" id="KW-1003">Cell membrane</keyword>
<proteinExistence type="inferred from homology"/>
<dbReference type="GO" id="GO:0071555">
    <property type="term" value="P:cell wall organization"/>
    <property type="evidence" value="ECO:0007669"/>
    <property type="project" value="UniProtKB-KW"/>
</dbReference>
<accession>A0A8I0AHY8</accession>
<keyword evidence="8 17" id="KW-0133">Cell shape</keyword>
<keyword evidence="9 17" id="KW-0573">Peptidoglycan synthesis</keyword>
<feature type="transmembrane region" description="Helical" evidence="17">
    <location>
        <begin position="216"/>
        <end position="234"/>
    </location>
</feature>
<evidence type="ECO:0000256" key="3">
    <source>
        <dbReference type="ARBA" id="ARBA00012374"/>
    </source>
</evidence>
<feature type="transmembrane region" description="Helical" evidence="17">
    <location>
        <begin position="279"/>
        <end position="299"/>
    </location>
</feature>
<dbReference type="EC" id="3.6.1.27" evidence="3 17"/>
<evidence type="ECO:0000256" key="14">
    <source>
        <dbReference type="ARBA" id="ARBA00032707"/>
    </source>
</evidence>
<keyword evidence="13 17" id="KW-0961">Cell wall biogenesis/degradation</keyword>
<dbReference type="EMBL" id="JACOOT010000040">
    <property type="protein sequence ID" value="MBC5652917.1"/>
    <property type="molecule type" value="Genomic_DNA"/>
</dbReference>